<keyword evidence="2" id="KW-0436">Ligase</keyword>
<name>A0A7X5LP17_9ALTE</name>
<dbReference type="RefSeq" id="WP_163088124.1">
    <property type="nucleotide sequence ID" value="NZ_JAAAWN010000032.1"/>
</dbReference>
<dbReference type="AlphaFoldDB" id="A0A7X5LP17"/>
<reference evidence="2 3" key="1">
    <citation type="submission" date="2020-01" db="EMBL/GenBank/DDBJ databases">
        <authorList>
            <person name="Chen J."/>
            <person name="Zhu S."/>
            <person name="Yang J."/>
        </authorList>
    </citation>
    <scope>NUCLEOTIDE SEQUENCE [LARGE SCALE GENOMIC DNA]</scope>
    <source>
        <strain evidence="2 3">345S023</strain>
    </source>
</reference>
<dbReference type="GO" id="GO:0016787">
    <property type="term" value="F:hydrolase activity"/>
    <property type="evidence" value="ECO:0007669"/>
    <property type="project" value="UniProtKB-KW"/>
</dbReference>
<dbReference type="PANTHER" id="PTHR39323">
    <property type="entry name" value="BLR1149 PROTEIN"/>
    <property type="match status" value="1"/>
</dbReference>
<evidence type="ECO:0000313" key="3">
    <source>
        <dbReference type="Proteomes" id="UP000470213"/>
    </source>
</evidence>
<dbReference type="SUPFAM" id="SSF56300">
    <property type="entry name" value="Metallo-dependent phosphatases"/>
    <property type="match status" value="1"/>
</dbReference>
<accession>A0A7X5LP17</accession>
<dbReference type="PANTHER" id="PTHR39323:SF1">
    <property type="entry name" value="BLR1149 PROTEIN"/>
    <property type="match status" value="1"/>
</dbReference>
<dbReference type="GO" id="GO:0004519">
    <property type="term" value="F:endonuclease activity"/>
    <property type="evidence" value="ECO:0007669"/>
    <property type="project" value="UniProtKB-KW"/>
</dbReference>
<dbReference type="InterPro" id="IPR029052">
    <property type="entry name" value="Metallo-depent_PP-like"/>
</dbReference>
<keyword evidence="2" id="KW-0540">Nuclease</keyword>
<organism evidence="2 3">
    <name type="scientific">Alteromonas profundi</name>
    <dbReference type="NCBI Taxonomy" id="2696062"/>
    <lineage>
        <taxon>Bacteria</taxon>
        <taxon>Pseudomonadati</taxon>
        <taxon>Pseudomonadota</taxon>
        <taxon>Gammaproteobacteria</taxon>
        <taxon>Alteromonadales</taxon>
        <taxon>Alteromonadaceae</taxon>
        <taxon>Alteromonas/Salinimonas group</taxon>
        <taxon>Alteromonas</taxon>
    </lineage>
</organism>
<keyword evidence="3" id="KW-1185">Reference proteome</keyword>
<dbReference type="InterPro" id="IPR024173">
    <property type="entry name" value="Pesterase_MJ0037-like"/>
</dbReference>
<dbReference type="NCBIfam" id="TIGR04123">
    <property type="entry name" value="P_estr_lig_assc"/>
    <property type="match status" value="1"/>
</dbReference>
<proteinExistence type="predicted"/>
<dbReference type="EMBL" id="JAAAWN010000032">
    <property type="protein sequence ID" value="NDV92930.1"/>
    <property type="molecule type" value="Genomic_DNA"/>
</dbReference>
<dbReference type="Pfam" id="PF00149">
    <property type="entry name" value="Metallophos"/>
    <property type="match status" value="1"/>
</dbReference>
<dbReference type="InterPro" id="IPR004843">
    <property type="entry name" value="Calcineurin-like_PHP"/>
</dbReference>
<protein>
    <submittedName>
        <fullName evidence="2">Ligase-associated DNA damage response endonuclease PdeM</fullName>
        <ecNumber evidence="2">3.1.-.-</ecNumber>
    </submittedName>
</protein>
<dbReference type="GO" id="GO:0016874">
    <property type="term" value="F:ligase activity"/>
    <property type="evidence" value="ECO:0007669"/>
    <property type="project" value="UniProtKB-KW"/>
</dbReference>
<dbReference type="Gene3D" id="3.60.21.10">
    <property type="match status" value="1"/>
</dbReference>
<dbReference type="PIRSF" id="PIRSF000887">
    <property type="entry name" value="Pesterase_MJ0037"/>
    <property type="match status" value="1"/>
</dbReference>
<dbReference type="InterPro" id="IPR026336">
    <property type="entry name" value="PdeM-like"/>
</dbReference>
<evidence type="ECO:0000259" key="1">
    <source>
        <dbReference type="Pfam" id="PF00149"/>
    </source>
</evidence>
<feature type="domain" description="Calcineurin-like phosphoesterase" evidence="1">
    <location>
        <begin position="42"/>
        <end position="158"/>
    </location>
</feature>
<dbReference type="Proteomes" id="UP000470213">
    <property type="component" value="Unassembled WGS sequence"/>
</dbReference>
<keyword evidence="2" id="KW-0255">Endonuclease</keyword>
<keyword evidence="2" id="KW-0378">Hydrolase</keyword>
<comment type="caution">
    <text evidence="2">The sequence shown here is derived from an EMBL/GenBank/DDBJ whole genome shotgun (WGS) entry which is preliminary data.</text>
</comment>
<sequence>MAITDKWVTEKVATGRITIVKFAEHLWLLDARGVAYIPALDFLVVSDLHFEKGSYLRSYGNPLPSLDTRATLTRLRSVIEDYTPSKVISLGDSFHDKHSMSRMTQQDRALLFNLVNHVPNWDWVEGNHDPVLPEGVPGTALKQLTHDRLCFQHEPTTAYQGDSTTRKSLPTYQVIGHYHPKIKTKVSQRRYSGKCFVVGNNMLMMPAFGQFTGGLDANEQVLKDLISVSERACYLMCDDIIFKVSPTRE</sequence>
<dbReference type="EC" id="3.1.-.-" evidence="2"/>
<gene>
    <name evidence="2" type="primary">pdeM</name>
    <name evidence="2" type="ORF">GTH32_17315</name>
</gene>
<evidence type="ECO:0000313" key="2">
    <source>
        <dbReference type="EMBL" id="NDV92930.1"/>
    </source>
</evidence>